<organism evidence="8 9">
    <name type="scientific">Capsella rubella</name>
    <dbReference type="NCBI Taxonomy" id="81985"/>
    <lineage>
        <taxon>Eukaryota</taxon>
        <taxon>Viridiplantae</taxon>
        <taxon>Streptophyta</taxon>
        <taxon>Embryophyta</taxon>
        <taxon>Tracheophyta</taxon>
        <taxon>Spermatophyta</taxon>
        <taxon>Magnoliopsida</taxon>
        <taxon>eudicotyledons</taxon>
        <taxon>Gunneridae</taxon>
        <taxon>Pentapetalae</taxon>
        <taxon>rosids</taxon>
        <taxon>malvids</taxon>
        <taxon>Brassicales</taxon>
        <taxon>Brassicaceae</taxon>
        <taxon>Camelineae</taxon>
        <taxon>Capsella</taxon>
    </lineage>
</organism>
<evidence type="ECO:0000256" key="2">
    <source>
        <dbReference type="ARBA" id="ARBA00023015"/>
    </source>
</evidence>
<protein>
    <recommendedName>
        <fullName evidence="7">NAC domain-containing protein</fullName>
    </recommendedName>
</protein>
<dbReference type="OrthoDB" id="1045887at2759"/>
<sequence>MIVANLADDILFSFFFSLLFLLAMGRVTYSDLPIGMRFRPSDLEMAVYFLLKKVLGHHMKARTVPQECHDIFSTHPRDFPDNDQEEDEHWYFYCLKTKNKFATKSYNLWIPTGEETEVLDPKKNDELVGIKRSFAFIENEDEEEEKSENNSLPDEEEEPPRYNWFLDEISLPLTVVDTQWTLCHVFCKNTKPEFVSLPVMESQSESESQSKSESESDQSEEKKESVDKPAETLDIGKEKDETVLTPPPPSP</sequence>
<feature type="domain" description="NAC" evidence="7">
    <location>
        <begin position="32"/>
        <end position="188"/>
    </location>
</feature>
<evidence type="ECO:0000256" key="6">
    <source>
        <dbReference type="SAM" id="MobiDB-lite"/>
    </source>
</evidence>
<comment type="subcellular location">
    <subcellularLocation>
        <location evidence="1">Nucleus</location>
    </subcellularLocation>
</comment>
<accession>R0F6W5</accession>
<keyword evidence="4" id="KW-0804">Transcription</keyword>
<keyword evidence="5" id="KW-0539">Nucleus</keyword>
<dbReference type="GO" id="GO:0003677">
    <property type="term" value="F:DNA binding"/>
    <property type="evidence" value="ECO:0007669"/>
    <property type="project" value="UniProtKB-KW"/>
</dbReference>
<feature type="compositionally biased region" description="Basic and acidic residues" evidence="6">
    <location>
        <begin position="208"/>
        <end position="242"/>
    </location>
</feature>
<dbReference type="Proteomes" id="UP000029121">
    <property type="component" value="Unassembled WGS sequence"/>
</dbReference>
<dbReference type="GO" id="GO:0006355">
    <property type="term" value="P:regulation of DNA-templated transcription"/>
    <property type="evidence" value="ECO:0007669"/>
    <property type="project" value="InterPro"/>
</dbReference>
<dbReference type="Pfam" id="PF02365">
    <property type="entry name" value="NAM"/>
    <property type="match status" value="1"/>
</dbReference>
<evidence type="ECO:0000256" key="3">
    <source>
        <dbReference type="ARBA" id="ARBA00023125"/>
    </source>
</evidence>
<reference evidence="9" key="1">
    <citation type="journal article" date="2013" name="Nat. Genet.">
        <title>The Capsella rubella genome and the genomic consequences of rapid mating system evolution.</title>
        <authorList>
            <person name="Slotte T."/>
            <person name="Hazzouri K.M."/>
            <person name="Agren J.A."/>
            <person name="Koenig D."/>
            <person name="Maumus F."/>
            <person name="Guo Y.L."/>
            <person name="Steige K."/>
            <person name="Platts A.E."/>
            <person name="Escobar J.S."/>
            <person name="Newman L.K."/>
            <person name="Wang W."/>
            <person name="Mandakova T."/>
            <person name="Vello E."/>
            <person name="Smith L.M."/>
            <person name="Henz S.R."/>
            <person name="Steffen J."/>
            <person name="Takuno S."/>
            <person name="Brandvain Y."/>
            <person name="Coop G."/>
            <person name="Andolfatto P."/>
            <person name="Hu T.T."/>
            <person name="Blanchette M."/>
            <person name="Clark R.M."/>
            <person name="Quesneville H."/>
            <person name="Nordborg M."/>
            <person name="Gaut B.S."/>
            <person name="Lysak M.A."/>
            <person name="Jenkins J."/>
            <person name="Grimwood J."/>
            <person name="Chapman J."/>
            <person name="Prochnik S."/>
            <person name="Shu S."/>
            <person name="Rokhsar D."/>
            <person name="Schmutz J."/>
            <person name="Weigel D."/>
            <person name="Wright S.I."/>
        </authorList>
    </citation>
    <scope>NUCLEOTIDE SEQUENCE [LARGE SCALE GENOMIC DNA]</scope>
    <source>
        <strain evidence="9">cv. Monte Gargano</strain>
    </source>
</reference>
<dbReference type="PROSITE" id="PS51005">
    <property type="entry name" value="NAC"/>
    <property type="match status" value="1"/>
</dbReference>
<feature type="region of interest" description="Disordered" evidence="6">
    <location>
        <begin position="138"/>
        <end position="159"/>
    </location>
</feature>
<dbReference type="Gene3D" id="2.170.150.80">
    <property type="entry name" value="NAC domain"/>
    <property type="match status" value="1"/>
</dbReference>
<dbReference type="STRING" id="81985.R0F6W5"/>
<dbReference type="PANTHER" id="PTHR31989">
    <property type="entry name" value="NAC DOMAIN-CONTAINING PROTEIN 82-RELATED"/>
    <property type="match status" value="1"/>
</dbReference>
<keyword evidence="9" id="KW-1185">Reference proteome</keyword>
<name>R0F6W5_9BRAS</name>
<evidence type="ECO:0000256" key="1">
    <source>
        <dbReference type="ARBA" id="ARBA00004123"/>
    </source>
</evidence>
<evidence type="ECO:0000313" key="8">
    <source>
        <dbReference type="EMBL" id="EOA17301.1"/>
    </source>
</evidence>
<evidence type="ECO:0000313" key="9">
    <source>
        <dbReference type="Proteomes" id="UP000029121"/>
    </source>
</evidence>
<dbReference type="KEGG" id="crb:17879105"/>
<evidence type="ECO:0000256" key="4">
    <source>
        <dbReference type="ARBA" id="ARBA00023163"/>
    </source>
</evidence>
<evidence type="ECO:0000259" key="7">
    <source>
        <dbReference type="PROSITE" id="PS51005"/>
    </source>
</evidence>
<dbReference type="EMBL" id="KB870811">
    <property type="protein sequence ID" value="EOA17301.1"/>
    <property type="molecule type" value="Genomic_DNA"/>
</dbReference>
<feature type="region of interest" description="Disordered" evidence="6">
    <location>
        <begin position="199"/>
        <end position="251"/>
    </location>
</feature>
<evidence type="ECO:0000256" key="5">
    <source>
        <dbReference type="ARBA" id="ARBA00023242"/>
    </source>
</evidence>
<dbReference type="AlphaFoldDB" id="R0F6W5"/>
<keyword evidence="2" id="KW-0805">Transcription regulation</keyword>
<dbReference type="InterPro" id="IPR003441">
    <property type="entry name" value="NAC-dom"/>
</dbReference>
<dbReference type="InterPro" id="IPR036093">
    <property type="entry name" value="NAC_dom_sf"/>
</dbReference>
<proteinExistence type="predicted"/>
<keyword evidence="3" id="KW-0238">DNA-binding</keyword>
<dbReference type="SUPFAM" id="SSF101941">
    <property type="entry name" value="NAC domain"/>
    <property type="match status" value="1"/>
</dbReference>
<gene>
    <name evidence="8" type="ORF">CARUB_v10005574mg</name>
</gene>
<dbReference type="GO" id="GO:0005634">
    <property type="term" value="C:nucleus"/>
    <property type="evidence" value="ECO:0007669"/>
    <property type="project" value="UniProtKB-SubCell"/>
</dbReference>